<dbReference type="InterPro" id="IPR044560">
    <property type="entry name" value="MOase"/>
</dbReference>
<organism evidence="4 5">
    <name type="scientific">Buddleja alternifolia</name>
    <dbReference type="NCBI Taxonomy" id="168488"/>
    <lineage>
        <taxon>Eukaryota</taxon>
        <taxon>Viridiplantae</taxon>
        <taxon>Streptophyta</taxon>
        <taxon>Embryophyta</taxon>
        <taxon>Tracheophyta</taxon>
        <taxon>Spermatophyta</taxon>
        <taxon>Magnoliopsida</taxon>
        <taxon>eudicotyledons</taxon>
        <taxon>Gunneridae</taxon>
        <taxon>Pentapetalae</taxon>
        <taxon>asterids</taxon>
        <taxon>lamiids</taxon>
        <taxon>Lamiales</taxon>
        <taxon>Scrophulariaceae</taxon>
        <taxon>Buddlejeae</taxon>
        <taxon>Buddleja</taxon>
    </lineage>
</organism>
<evidence type="ECO:0000256" key="1">
    <source>
        <dbReference type="ARBA" id="ARBA00023002"/>
    </source>
</evidence>
<keyword evidence="3" id="KW-0812">Transmembrane</keyword>
<comment type="caution">
    <text evidence="4">The sequence shown here is derived from an EMBL/GenBank/DDBJ whole genome shotgun (WGS) entry which is preliminary data.</text>
</comment>
<dbReference type="EMBL" id="WHWC01000007">
    <property type="protein sequence ID" value="KAG8379337.1"/>
    <property type="molecule type" value="Genomic_DNA"/>
</dbReference>
<reference evidence="4" key="1">
    <citation type="submission" date="2019-10" db="EMBL/GenBank/DDBJ databases">
        <authorList>
            <person name="Zhang R."/>
            <person name="Pan Y."/>
            <person name="Wang J."/>
            <person name="Ma R."/>
            <person name="Yu S."/>
        </authorList>
    </citation>
    <scope>NUCLEOTIDE SEQUENCE</scope>
    <source>
        <strain evidence="4">LA-IB0</strain>
        <tissue evidence="4">Leaf</tissue>
    </source>
</reference>
<evidence type="ECO:0000313" key="5">
    <source>
        <dbReference type="Proteomes" id="UP000826271"/>
    </source>
</evidence>
<dbReference type="PANTHER" id="PTHR45934">
    <property type="entry name" value="FAD/NAD(P)-BINDING OXIDOREDUCTASE FAMILY PROTEIN"/>
    <property type="match status" value="1"/>
</dbReference>
<dbReference type="Gene3D" id="3.30.9.30">
    <property type="match status" value="1"/>
</dbReference>
<gene>
    <name evidence="4" type="ORF">BUALT_Bualt07G0077900</name>
</gene>
<evidence type="ECO:0000256" key="3">
    <source>
        <dbReference type="SAM" id="Phobius"/>
    </source>
</evidence>
<evidence type="ECO:0000256" key="2">
    <source>
        <dbReference type="ARBA" id="ARBA00023033"/>
    </source>
</evidence>
<protein>
    <recommendedName>
        <fullName evidence="6">LAGLIDADG homing endonuclease</fullName>
    </recommendedName>
</protein>
<name>A0AAV6XH32_9LAMI</name>
<feature type="transmembrane region" description="Helical" evidence="3">
    <location>
        <begin position="96"/>
        <end position="113"/>
    </location>
</feature>
<proteinExistence type="predicted"/>
<dbReference type="AlphaFoldDB" id="A0AAV6XH32"/>
<keyword evidence="5" id="KW-1185">Reference proteome</keyword>
<accession>A0AAV6XH32</accession>
<keyword evidence="3" id="KW-0472">Membrane</keyword>
<keyword evidence="1" id="KW-0560">Oxidoreductase</keyword>
<dbReference type="GO" id="GO:0004497">
    <property type="term" value="F:monooxygenase activity"/>
    <property type="evidence" value="ECO:0007669"/>
    <property type="project" value="UniProtKB-KW"/>
</dbReference>
<keyword evidence="2" id="KW-0503">Monooxygenase</keyword>
<evidence type="ECO:0000313" key="4">
    <source>
        <dbReference type="EMBL" id="KAG8379337.1"/>
    </source>
</evidence>
<dbReference type="PANTHER" id="PTHR45934:SF20">
    <property type="entry name" value="MONOOXYGENASE 2-RELATED"/>
    <property type="match status" value="1"/>
</dbReference>
<dbReference type="Proteomes" id="UP000826271">
    <property type="component" value="Unassembled WGS sequence"/>
</dbReference>
<keyword evidence="3" id="KW-1133">Transmembrane helix</keyword>
<evidence type="ECO:0008006" key="6">
    <source>
        <dbReference type="Google" id="ProtNLM"/>
    </source>
</evidence>
<sequence length="137" mass="15653">MNRKVLLETLENELPKGTIRYSSKAIHIELTEPFLKPRVNSIVAKFLGLSKPSFVGRPAIRGFVNFKDGHGFEPKLMQFLGKGVRYGVVSCDDRNVYWFFTFTPALFTLLHLFTMTCHAWTMTNHEEANPPTTPYSV</sequence>